<keyword evidence="1" id="KW-0812">Transmembrane</keyword>
<reference evidence="2" key="1">
    <citation type="journal article" date="2019" name="bioRxiv">
        <title>The Genome of the Zebra Mussel, Dreissena polymorpha: A Resource for Invasive Species Research.</title>
        <authorList>
            <person name="McCartney M.A."/>
            <person name="Auch B."/>
            <person name="Kono T."/>
            <person name="Mallez S."/>
            <person name="Zhang Y."/>
            <person name="Obille A."/>
            <person name="Becker A."/>
            <person name="Abrahante J.E."/>
            <person name="Garbe J."/>
            <person name="Badalamenti J.P."/>
            <person name="Herman A."/>
            <person name="Mangelson H."/>
            <person name="Liachko I."/>
            <person name="Sullivan S."/>
            <person name="Sone E.D."/>
            <person name="Koren S."/>
            <person name="Silverstein K.A.T."/>
            <person name="Beckman K.B."/>
            <person name="Gohl D.M."/>
        </authorList>
    </citation>
    <scope>NUCLEOTIDE SEQUENCE</scope>
    <source>
        <strain evidence="2">Duluth1</strain>
        <tissue evidence="2">Whole animal</tissue>
    </source>
</reference>
<name>A0A9D4R3S8_DREPO</name>
<gene>
    <name evidence="2" type="ORF">DPMN_096580</name>
</gene>
<evidence type="ECO:0000313" key="2">
    <source>
        <dbReference type="EMBL" id="KAH3854041.1"/>
    </source>
</evidence>
<dbReference type="Proteomes" id="UP000828390">
    <property type="component" value="Unassembled WGS sequence"/>
</dbReference>
<keyword evidence="1" id="KW-1133">Transmembrane helix</keyword>
<evidence type="ECO:0000256" key="1">
    <source>
        <dbReference type="SAM" id="Phobius"/>
    </source>
</evidence>
<reference evidence="2" key="2">
    <citation type="submission" date="2020-11" db="EMBL/GenBank/DDBJ databases">
        <authorList>
            <person name="McCartney M.A."/>
            <person name="Auch B."/>
            <person name="Kono T."/>
            <person name="Mallez S."/>
            <person name="Becker A."/>
            <person name="Gohl D.M."/>
            <person name="Silverstein K.A.T."/>
            <person name="Koren S."/>
            <person name="Bechman K.B."/>
            <person name="Herman A."/>
            <person name="Abrahante J.E."/>
            <person name="Garbe J."/>
        </authorList>
    </citation>
    <scope>NUCLEOTIDE SEQUENCE</scope>
    <source>
        <strain evidence="2">Duluth1</strain>
        <tissue evidence="2">Whole animal</tissue>
    </source>
</reference>
<proteinExistence type="predicted"/>
<dbReference type="EMBL" id="JAIWYP010000003">
    <property type="protein sequence ID" value="KAH3854041.1"/>
    <property type="molecule type" value="Genomic_DNA"/>
</dbReference>
<evidence type="ECO:0000313" key="3">
    <source>
        <dbReference type="Proteomes" id="UP000828390"/>
    </source>
</evidence>
<protein>
    <submittedName>
        <fullName evidence="2">Uncharacterized protein</fullName>
    </submittedName>
</protein>
<organism evidence="2 3">
    <name type="scientific">Dreissena polymorpha</name>
    <name type="common">Zebra mussel</name>
    <name type="synonym">Mytilus polymorpha</name>
    <dbReference type="NCBI Taxonomy" id="45954"/>
    <lineage>
        <taxon>Eukaryota</taxon>
        <taxon>Metazoa</taxon>
        <taxon>Spiralia</taxon>
        <taxon>Lophotrochozoa</taxon>
        <taxon>Mollusca</taxon>
        <taxon>Bivalvia</taxon>
        <taxon>Autobranchia</taxon>
        <taxon>Heteroconchia</taxon>
        <taxon>Euheterodonta</taxon>
        <taxon>Imparidentia</taxon>
        <taxon>Neoheterodontei</taxon>
        <taxon>Myida</taxon>
        <taxon>Dreissenoidea</taxon>
        <taxon>Dreissenidae</taxon>
        <taxon>Dreissena</taxon>
    </lineage>
</organism>
<keyword evidence="3" id="KW-1185">Reference proteome</keyword>
<dbReference type="AlphaFoldDB" id="A0A9D4R3S8"/>
<accession>A0A9D4R3S8</accession>
<comment type="caution">
    <text evidence="2">The sequence shown here is derived from an EMBL/GenBank/DDBJ whole genome shotgun (WGS) entry which is preliminary data.</text>
</comment>
<keyword evidence="1" id="KW-0472">Membrane</keyword>
<feature type="transmembrane region" description="Helical" evidence="1">
    <location>
        <begin position="26"/>
        <end position="46"/>
    </location>
</feature>
<sequence>METTRDFQSLYFVGKLKEVLVHNQHSLAIVAMAILIQTSSVLVLSLDRVVPTYLKMVTLQLSRLSLWFSNYQPLSSTSS</sequence>